<keyword evidence="4" id="KW-0696">RNA-directed RNA polymerase</keyword>
<dbReference type="Pfam" id="PF00910">
    <property type="entry name" value="RNA_helicase"/>
    <property type="match status" value="1"/>
</dbReference>
<feature type="domain" description="SF3 helicase" evidence="24">
    <location>
        <begin position="573"/>
        <end position="730"/>
    </location>
</feature>
<dbReference type="GO" id="GO:0003724">
    <property type="term" value="F:RNA helicase activity"/>
    <property type="evidence" value="ECO:0007669"/>
    <property type="project" value="InterPro"/>
</dbReference>
<dbReference type="InterPro" id="IPR004005">
    <property type="entry name" value="Calicivirus_coat"/>
</dbReference>
<evidence type="ECO:0000256" key="1">
    <source>
        <dbReference type="ARBA" id="ARBA00004192"/>
    </source>
</evidence>
<evidence type="ECO:0000256" key="16">
    <source>
        <dbReference type="ARBA" id="ARBA00022953"/>
    </source>
</evidence>
<evidence type="ECO:0000256" key="6">
    <source>
        <dbReference type="ARBA" id="ARBA00022553"/>
    </source>
</evidence>
<dbReference type="Pfam" id="PF00680">
    <property type="entry name" value="RdRP_1"/>
    <property type="match status" value="1"/>
</dbReference>
<evidence type="ECO:0000259" key="23">
    <source>
        <dbReference type="PROSITE" id="PS50507"/>
    </source>
</evidence>
<dbReference type="InterPro" id="IPR000605">
    <property type="entry name" value="Helicase_SF3_ssDNA/RNA_vir"/>
</dbReference>
<dbReference type="InterPro" id="IPR027417">
    <property type="entry name" value="P-loop_NTPase"/>
</dbReference>
<evidence type="ECO:0000256" key="3">
    <source>
        <dbReference type="ARBA" id="ARBA00020107"/>
    </source>
</evidence>
<dbReference type="PROSITE" id="PS51218">
    <property type="entry name" value="SF3_HELICASE_2"/>
    <property type="match status" value="1"/>
</dbReference>
<comment type="function">
    <text evidence="18">Together with NTPase and NS4, initiates the formation of the replication complex. Induces the proliferation of the host smooth ER membranes forming long tubular structures. These remodeled membranes probably form the viral factories that contain the replication complex.</text>
</comment>
<dbReference type="GO" id="GO:0006508">
    <property type="term" value="P:proteolysis"/>
    <property type="evidence" value="ECO:0007669"/>
    <property type="project" value="UniProtKB-KW"/>
</dbReference>
<evidence type="ECO:0000256" key="14">
    <source>
        <dbReference type="ARBA" id="ARBA00022840"/>
    </source>
</evidence>
<keyword evidence="13" id="KW-0788">Thiol protease</keyword>
<keyword evidence="11" id="KW-0547">Nucleotide-binding</keyword>
<evidence type="ECO:0000256" key="18">
    <source>
        <dbReference type="ARBA" id="ARBA00045264"/>
    </source>
</evidence>
<dbReference type="SUPFAM" id="SSF88633">
    <property type="entry name" value="Positive stranded ssRNA viruses"/>
    <property type="match status" value="1"/>
</dbReference>
<evidence type="ECO:0000256" key="9">
    <source>
        <dbReference type="ARBA" id="ARBA00022679"/>
    </source>
</evidence>
<keyword evidence="7" id="KW-0167">Capsid protein</keyword>
<feature type="domain" description="RdRp catalytic" evidence="23">
    <location>
        <begin position="1525"/>
        <end position="1650"/>
    </location>
</feature>
<dbReference type="InterPro" id="IPR029053">
    <property type="entry name" value="Viral_coat"/>
</dbReference>
<reference evidence="26" key="1">
    <citation type="submission" date="2016-12" db="EMBL/GenBank/DDBJ databases">
        <title>The Fecal Virome of Red-crowned Cranes.</title>
        <authorList>
            <person name="Yang S."/>
            <person name="Wang Y."/>
            <person name="Zhang W."/>
        </authorList>
    </citation>
    <scope>NUCLEOTIDE SEQUENCE</scope>
    <source>
        <strain evidence="26">Yc-13</strain>
    </source>
</reference>
<evidence type="ECO:0000256" key="21">
    <source>
        <dbReference type="ARBA" id="ARBA00046246"/>
    </source>
</evidence>
<dbReference type="GO" id="GO:0039694">
    <property type="term" value="P:viral RNA genome replication"/>
    <property type="evidence" value="ECO:0007669"/>
    <property type="project" value="InterPro"/>
</dbReference>
<keyword evidence="9" id="KW-0808">Transferase</keyword>
<dbReference type="InterPro" id="IPR004004">
    <property type="entry name" value="Helic/Pol/Pept_Calicivir-typ"/>
</dbReference>
<dbReference type="Gene3D" id="3.30.70.270">
    <property type="match status" value="2"/>
</dbReference>
<dbReference type="InterPro" id="IPR014759">
    <property type="entry name" value="Helicase_SF3_ssRNA_vir"/>
</dbReference>
<keyword evidence="16" id="KW-0693">Viral RNA replication</keyword>
<dbReference type="GO" id="GO:0019028">
    <property type="term" value="C:viral capsid"/>
    <property type="evidence" value="ECO:0007669"/>
    <property type="project" value="UniProtKB-KW"/>
</dbReference>
<keyword evidence="8" id="KW-0645">Protease</keyword>
<dbReference type="InterPro" id="IPR001205">
    <property type="entry name" value="RNA-dir_pol_C"/>
</dbReference>
<feature type="region of interest" description="Disordered" evidence="22">
    <location>
        <begin position="1811"/>
        <end position="1846"/>
    </location>
</feature>
<evidence type="ECO:0000256" key="12">
    <source>
        <dbReference type="ARBA" id="ARBA00022801"/>
    </source>
</evidence>
<keyword evidence="14" id="KW-0067">ATP-binding</keyword>
<dbReference type="InterPro" id="IPR000317">
    <property type="entry name" value="Peptidase_C24"/>
</dbReference>
<accession>A0A2K9YNB3</accession>
<evidence type="ECO:0000259" key="25">
    <source>
        <dbReference type="PROSITE" id="PS51894"/>
    </source>
</evidence>
<evidence type="ECO:0000256" key="11">
    <source>
        <dbReference type="ARBA" id="ARBA00022741"/>
    </source>
</evidence>
<dbReference type="InterPro" id="IPR009003">
    <property type="entry name" value="Peptidase_S1_PA"/>
</dbReference>
<dbReference type="Pfam" id="PF03510">
    <property type="entry name" value="Peptidase_C24"/>
    <property type="match status" value="1"/>
</dbReference>
<dbReference type="PRINTS" id="PR00918">
    <property type="entry name" value="CALICVIRUSNS"/>
</dbReference>
<dbReference type="PRINTS" id="PR00916">
    <property type="entry name" value="2CENDOPTASE"/>
</dbReference>
<comment type="function">
    <text evidence="20">Viral genome-linked protein is covalently linked to the 5'-end of the positive-strand, negative-strand genomic RNAs and subgenomic RNA. Acts as a genome-linked replication primer. May recruit ribosome to viral RNA thereby promoting viral proteins translation. Interacts with host translation initiation complex to allow the translation of viral proteins.</text>
</comment>
<dbReference type="Gene3D" id="2.60.120.20">
    <property type="match status" value="1"/>
</dbReference>
<dbReference type="InterPro" id="IPR007094">
    <property type="entry name" value="RNA-dir_pol_PSvirus"/>
</dbReference>
<dbReference type="SUPFAM" id="SSF56672">
    <property type="entry name" value="DNA/RNA polymerases"/>
    <property type="match status" value="1"/>
</dbReference>
<sequence length="2393" mass="261640">MNGWPTISFPFYFYPSFMQTTGYFCDSCVPIALDLTTELLSQLQTQRISSRKSMASSKHQIISRKDVKPSAYTAAIQAFNCRECADAYTAYNRYCLEHGRRLHRYSIPGRLAEVNHSRFCRTFSEDGCDPLDDMPAPAFWNSLRQMEEEHTKCHLCAAIYTAAFYRTGIPYAAWKDCLPLAYQYRKHSKECTVVKGRFEAQGAGQSHQRTPPRVRAPRQGYLESTLGGPQFAPDCDLTARITGLIASGNDASDIIRAIDSAINSNPNIAPRATLAQVWRNISSNDTADRAAALLTAVTMWYGDQHALDGYEAQMPRVRHNIARSWRATLKNAVEKIEDWVVSRQFLQPFRSALEVITLMLEAFAEGHQSVDSVLQMFKPIPLMAMLITYDGTPLGFTTLCLGILQLYGLLDADVFANMASVAVDALTAFAERVFGMLSPFGSDIQPQSTASFAVAFAAMIVVWIIGHLPSNIAMEIRRAATTATSLLAIIKVAKLAFDLARRYVTQQHVTALTDNVIALSVDVVKPACNSVATTRRQHLAQLKKLQEEINEHMIKVDYAPHLPTLKALNASIVALIIRLNQIEGQSTVRNPPVGIVLCGPPGIGKTTLATWLLDQISPDTVHSTFSLHVDHADAYSGEVTCLWDEFDTDPNQAFVEATIGIFNKTAYPLNCDLAENKGRVFSSRLVVMTTNTETPVQPNYPRAHAFYRRLIFYDVSCPALDRFLAENPGCDPPSTLFKDDFSHLKITRRPYLAYTARGETLDQTIAKPITCSPKAIVKEITTRMANFEAQAAPPQAIGVVVPRELAAEVRTALLTHYTTNNSFVKLVEARPGVPLTPADLHNTRGGHVIVTAECEDPLVKDWYVATQICETSTDLNTLIGLCPKMPHDMNQHFKTRLFRSIVHAGAIPPTALPPSHTYRCERAGDFLAVLRSVYGVQMLPIIARIAKRMTISSWSAFFASLADVTWGSSFHSYALHTPTGVFTVYTQDYMVVYSNVAVDHAVPPSAPPPPSSRSTWDLFKSLFKALCRIFVSHLNSAATMTATVYYARLAAATPQSNQRGMVRNYQAGVALSDEEYNTWREYSTRVDRSATVSDFIAARDALANNTAIAQDRIQALARWLQSRNNLLGTFQNQNADYIDYSRRIYRADGTFLGWALHIGNGRWAMNTHLVDEAANIDGYCFEVLKRGDDDITVVTSHSINATAQLGSGPPVRTWDARVTHSVYEHTLSNAQINARGWLCHVHGGTHQGDCGLPYYNAIGQVCGIHSGIYTGTRQSMISRFETKNPPPTTWRGVPVESSGMQCGPLRKGTAFSRSVAHPTPYAWETYEPAPYGAGDPRGCISQEKIMAAQLEPYMVAPAPLHPVVVDAAAYVQRHLAAITSFAPAPQVEPFSVALKRLDLSTSCGPFVPGCKGEYFLATPSGPLLKPGTALTRHLDSVISIASSGRPICHAYQLALKDELLPKRKIAENRKRLLWGTDVGLTTLACMVWGQLLDNLKSVVVASPIAVGCQMDSTFPATMIAQLQDKSTLCLDFKKWDSTMHPETIRLAVNILCDMVPDTPYTQSLRETLCSPPVGYFMDRKLYAQRGLPSGMPATSVVNSICHCIYFVSALWLTEDSCSIARTRDPLSANRIWVYGDDCVYALNPRTAANYHFFVESLKMLGLNPTAPDKTQNYRIDSDITFLKRDLVPLADIVAARLDLESILRQAVWVRCGSNNDHTVPRLPGDIEARTCQIKEAILALSLHGEEVFNKWVGLFYQTAAAEGLDVPQEPWDHLIEIYKSRYYTADPYSNILLAEGDMHTNVPANDFEFQNNPQQSGNSGNAGNIVATEGGFSASPVSPEQEMGGVQASYTPTTNSVAAAGGPVPESASLATLGAGMPSTLPPGIQGLFVAAARYTWNTQQPVRQQVGYLSLSPDANPFTAVLAQMYAGWSGGMLARIQVSGSGMYGGRLIASVLPPRIQPSNVSNPTAYPYVIIDARVAAPVELYIPDVRTSAFHTVGTDEPTCGIYLSVSAPLINPFSSGTNTTSAVEVTIYTTPAPDFFFSLLKEPTSSESQLASVLGNNTSDWWSNRVNAPISALVLASTARQSWNHYDCGGSTHGWGNARVNEPILIAIEEPSISNIAVGSLNEITFQKFDDAEEWPMPGVSPAMPDWVYTGNFTNSTNLGNDAVFGGTNSPIYSILPFSNDGYLTAYASATPVKLLWGIETSSTSGGSSSSTPVSFAGSAIIQVGNGYLYCQNAISSFGTGMKAMLCYSIPGGKNPYTQLQAADAPTVYPNVGNMIVTFQATISRLGTGTYGRQVGQTTMNCSQPLILSQRLREQTFPMNDSSIAVFRLTNGSSSFEIGLRPDGYLVTGGSTQSTIGINEDYEIAFSGFSSIDSRLMGPVVAGTRKK</sequence>
<protein>
    <recommendedName>
        <fullName evidence="3">Genome polyprotein</fullName>
    </recommendedName>
</protein>
<keyword evidence="5" id="KW-0191">Covalent protein-RNA linkage</keyword>
<dbReference type="PROSITE" id="PS51894">
    <property type="entry name" value="CV_3CL_PRO"/>
    <property type="match status" value="1"/>
</dbReference>
<evidence type="ECO:0000256" key="7">
    <source>
        <dbReference type="ARBA" id="ARBA00022561"/>
    </source>
</evidence>
<comment type="subcellular location">
    <subcellularLocation>
        <location evidence="1">Host cytoplasm</location>
    </subcellularLocation>
    <subcellularLocation>
        <location evidence="2">Virion</location>
    </subcellularLocation>
</comment>
<keyword evidence="17" id="KW-1035">Host cytoplasm</keyword>
<evidence type="ECO:0000256" key="10">
    <source>
        <dbReference type="ARBA" id="ARBA00022695"/>
    </source>
</evidence>
<dbReference type="GO" id="GO:0005524">
    <property type="term" value="F:ATP binding"/>
    <property type="evidence" value="ECO:0007669"/>
    <property type="project" value="UniProtKB-KW"/>
</dbReference>
<dbReference type="SUPFAM" id="SSF52540">
    <property type="entry name" value="P-loop containing nucleoside triphosphate hydrolases"/>
    <property type="match status" value="1"/>
</dbReference>
<evidence type="ECO:0000256" key="19">
    <source>
        <dbReference type="ARBA" id="ARBA00045380"/>
    </source>
</evidence>
<evidence type="ECO:0000256" key="8">
    <source>
        <dbReference type="ARBA" id="ARBA00022670"/>
    </source>
</evidence>
<evidence type="ECO:0000256" key="13">
    <source>
        <dbReference type="ARBA" id="ARBA00022807"/>
    </source>
</evidence>
<dbReference type="SUPFAM" id="SSF50494">
    <property type="entry name" value="Trypsin-like serine proteases"/>
    <property type="match status" value="1"/>
</dbReference>
<evidence type="ECO:0000256" key="5">
    <source>
        <dbReference type="ARBA" id="ARBA00022520"/>
    </source>
</evidence>
<dbReference type="GO" id="GO:0003723">
    <property type="term" value="F:RNA binding"/>
    <property type="evidence" value="ECO:0007669"/>
    <property type="project" value="InterPro"/>
</dbReference>
<dbReference type="Gene3D" id="1.20.960.20">
    <property type="match status" value="1"/>
</dbReference>
<keyword evidence="6" id="KW-0597">Phosphoprotein</keyword>
<evidence type="ECO:0000256" key="17">
    <source>
        <dbReference type="ARBA" id="ARBA00023200"/>
    </source>
</evidence>
<dbReference type="Gene3D" id="3.40.50.300">
    <property type="entry name" value="P-loop containing nucleotide triphosphate hydrolases"/>
    <property type="match status" value="1"/>
</dbReference>
<evidence type="ECO:0000259" key="24">
    <source>
        <dbReference type="PROSITE" id="PS51218"/>
    </source>
</evidence>
<name>A0A2K9YNB3_9CALI</name>
<proteinExistence type="predicted"/>
<keyword evidence="15" id="KW-0946">Virion</keyword>
<evidence type="ECO:0000256" key="2">
    <source>
        <dbReference type="ARBA" id="ARBA00004328"/>
    </source>
</evidence>
<evidence type="ECO:0000256" key="15">
    <source>
        <dbReference type="ARBA" id="ARBA00022844"/>
    </source>
</evidence>
<dbReference type="GO" id="GO:0030430">
    <property type="term" value="C:host cell cytoplasm"/>
    <property type="evidence" value="ECO:0007669"/>
    <property type="project" value="UniProtKB-SubCell"/>
</dbReference>
<comment type="function">
    <text evidence="21">Probable key protein responsible for the formation of membrane alterations by the virus. Induces the formation of convoluted membranes derived from the host ER. These remodeled membranes probably form the viral factories that contain the replication complex. Together with NS2 and NTPase, initiates the formation of the replication complex.</text>
</comment>
<dbReference type="InterPro" id="IPR033703">
    <property type="entry name" value="Rhv-like"/>
</dbReference>
<dbReference type="GO" id="GO:0004197">
    <property type="term" value="F:cysteine-type endopeptidase activity"/>
    <property type="evidence" value="ECO:0007669"/>
    <property type="project" value="InterPro"/>
</dbReference>
<organism evidence="26">
    <name type="scientific">Caliciviridae sp</name>
    <dbReference type="NCBI Taxonomy" id="1916234"/>
    <lineage>
        <taxon>Viruses</taxon>
        <taxon>Riboviria</taxon>
        <taxon>Orthornavirae</taxon>
        <taxon>Pisuviricota</taxon>
        <taxon>Pisoniviricetes</taxon>
        <taxon>Picornavirales</taxon>
        <taxon>Caliciviridae</taxon>
    </lineage>
</organism>
<evidence type="ECO:0000256" key="22">
    <source>
        <dbReference type="SAM" id="MobiDB-lite"/>
    </source>
</evidence>
<dbReference type="Pfam" id="PF00915">
    <property type="entry name" value="Calici_coat"/>
    <property type="match status" value="1"/>
</dbReference>
<keyword evidence="10" id="KW-0548">Nucleotidyltransferase</keyword>
<dbReference type="GO" id="GO:0006351">
    <property type="term" value="P:DNA-templated transcription"/>
    <property type="evidence" value="ECO:0007669"/>
    <property type="project" value="InterPro"/>
</dbReference>
<dbReference type="Gene3D" id="6.10.250.3230">
    <property type="match status" value="1"/>
</dbReference>
<keyword evidence="12" id="KW-0378">Hydrolase</keyword>
<dbReference type="InterPro" id="IPR043502">
    <property type="entry name" value="DNA/RNA_pol_sf"/>
</dbReference>
<dbReference type="Gene3D" id="1.10.260.110">
    <property type="match status" value="1"/>
</dbReference>
<feature type="compositionally biased region" description="Low complexity" evidence="22">
    <location>
        <begin position="1811"/>
        <end position="1824"/>
    </location>
</feature>
<dbReference type="GO" id="GO:0003968">
    <property type="term" value="F:RNA-directed RNA polymerase activity"/>
    <property type="evidence" value="ECO:0007669"/>
    <property type="project" value="UniProtKB-KW"/>
</dbReference>
<comment type="function">
    <text evidence="19">Displays NTPase activity, but no helicase activity. Induces the formation of convoluted membranes derived from the host ER. These remodeled membranes probably form the viral factories that contain the replication complex. Together with NS2 and NS4, initiates the formation of the replication complex.</text>
</comment>
<evidence type="ECO:0000256" key="20">
    <source>
        <dbReference type="ARBA" id="ARBA00046180"/>
    </source>
</evidence>
<feature type="domain" description="Peptidase C24" evidence="25">
    <location>
        <begin position="1141"/>
        <end position="1283"/>
    </location>
</feature>
<evidence type="ECO:0000256" key="4">
    <source>
        <dbReference type="ARBA" id="ARBA00022484"/>
    </source>
</evidence>
<evidence type="ECO:0000313" key="26">
    <source>
        <dbReference type="EMBL" id="AUW34323.1"/>
    </source>
</evidence>
<dbReference type="PROSITE" id="PS50507">
    <property type="entry name" value="RDRP_SSRNA_POS"/>
    <property type="match status" value="1"/>
</dbReference>
<dbReference type="EMBL" id="KY312552">
    <property type="protein sequence ID" value="AUW34323.1"/>
    <property type="molecule type" value="Genomic_RNA"/>
</dbReference>
<dbReference type="CDD" id="cd00205">
    <property type="entry name" value="rhv_like"/>
    <property type="match status" value="1"/>
</dbReference>
<dbReference type="InterPro" id="IPR043128">
    <property type="entry name" value="Rev_trsase/Diguanyl_cyclase"/>
</dbReference>